<proteinExistence type="predicted"/>
<organism evidence="1">
    <name type="scientific">Fusarium odoratissimum (strain NRRL 54006)</name>
    <dbReference type="NCBI Taxonomy" id="1089451"/>
    <lineage>
        <taxon>Eukaryota</taxon>
        <taxon>Fungi</taxon>
        <taxon>Dikarya</taxon>
        <taxon>Ascomycota</taxon>
        <taxon>Pezizomycotina</taxon>
        <taxon>Sordariomycetes</taxon>
        <taxon>Hypocreomycetidae</taxon>
        <taxon>Hypocreales</taxon>
        <taxon>Nectriaceae</taxon>
        <taxon>Fusarium</taxon>
        <taxon>Fusarium oxysporum species complex</taxon>
        <taxon>Fusarium oxysporum f. sp. cubense (strain race 4)</taxon>
    </lineage>
</organism>
<dbReference type="EMBL" id="JH658296">
    <property type="protein sequence ID" value="EXL94704.1"/>
    <property type="molecule type" value="Genomic_DNA"/>
</dbReference>
<dbReference type="GeneID" id="42037725"/>
<reference evidence="1" key="1">
    <citation type="submission" date="2011-11" db="EMBL/GenBank/DDBJ databases">
        <title>The Genome Sequence of Fusarium oxysporum II5.</title>
        <authorList>
            <consortium name="The Broad Institute Genome Sequencing Platform"/>
            <person name="Ma L.-J."/>
            <person name="Gale L.R."/>
            <person name="Schwartz D.C."/>
            <person name="Zhou S."/>
            <person name="Corby-Kistler H."/>
            <person name="Young S.K."/>
            <person name="Zeng Q."/>
            <person name="Gargeya S."/>
            <person name="Fitzgerald M."/>
            <person name="Haas B."/>
            <person name="Abouelleil A."/>
            <person name="Alvarado L."/>
            <person name="Arachchi H.M."/>
            <person name="Berlin A."/>
            <person name="Brown A."/>
            <person name="Chapman S.B."/>
            <person name="Chen Z."/>
            <person name="Dunbar C."/>
            <person name="Freedman E."/>
            <person name="Gearin G."/>
            <person name="Goldberg J."/>
            <person name="Griggs A."/>
            <person name="Gujja S."/>
            <person name="Heiman D."/>
            <person name="Howarth C."/>
            <person name="Larson L."/>
            <person name="Lui A."/>
            <person name="MacDonald P.J.P."/>
            <person name="Montmayeur A."/>
            <person name="Murphy C."/>
            <person name="Neiman D."/>
            <person name="Pearson M."/>
            <person name="Priest M."/>
            <person name="Roberts A."/>
            <person name="Saif S."/>
            <person name="Shea T."/>
            <person name="Shenoy N."/>
            <person name="Sisk P."/>
            <person name="Stolte C."/>
            <person name="Sykes S."/>
            <person name="Wortman J."/>
            <person name="Nusbaum C."/>
            <person name="Birren B."/>
        </authorList>
    </citation>
    <scope>NUCLEOTIDE SEQUENCE [LARGE SCALE GENOMIC DNA]</scope>
    <source>
        <strain evidence="1">54006</strain>
    </source>
</reference>
<dbReference type="AlphaFoldDB" id="X0KCJ4"/>
<name>X0KCJ4_FUSO5</name>
<protein>
    <submittedName>
        <fullName evidence="1">Uncharacterized protein</fullName>
    </submittedName>
</protein>
<accession>X0KCJ4</accession>
<dbReference type="Proteomes" id="UP000030685">
    <property type="component" value="Unassembled WGS sequence"/>
</dbReference>
<dbReference type="HOGENOM" id="CLU_1061880_0_0_1"/>
<sequence>MGCRRRTRDLEDVRCEKYTDGIRWCLAACDASASASWPIRPCGMCPNEHEPGFPSSTAVTTSSALSSGTTVTVDSTTLVGSTESTAVTITETETGTATTATSDATLTSDLTTLLTATSDLTTFTTEAATTTTTAERPESTQFNIYPNQGVDASSPLKPPGGSIYFNNPNSNYATGTFVVNGRGKLVNGNQLLCAYFRTGQQFGDIVGCSPDETDLRYAPIDCELGTSGQLDCQVQGKFCYYDRDMLICDASGLCPYFYIESAGSSGYGLILGSNGLNLTPVQLAAQPQPPEP</sequence>
<dbReference type="RefSeq" id="XP_031056794.1">
    <property type="nucleotide sequence ID" value="XM_031213463.1"/>
</dbReference>
<gene>
    <name evidence="1" type="ORF">FOIG_12550</name>
</gene>
<dbReference type="VEuPathDB" id="FungiDB:FOIG_12550"/>
<evidence type="ECO:0000313" key="1">
    <source>
        <dbReference type="EMBL" id="EXL94704.1"/>
    </source>
</evidence>
<reference evidence="1" key="2">
    <citation type="submission" date="2012-05" db="EMBL/GenBank/DDBJ databases">
        <title>The Genome Annotation of Fusarium oxysporum II5.</title>
        <authorList>
            <consortium name="The Broad Institute Genomics Platform"/>
            <person name="Ma L.-J."/>
            <person name="Corby-Kistler H."/>
            <person name="Broz K."/>
            <person name="Gale L.R."/>
            <person name="Jonkers W."/>
            <person name="O'Donnell K."/>
            <person name="Ploetz R."/>
            <person name="Steinberg C."/>
            <person name="Schwartz D.C."/>
            <person name="VanEtten H."/>
            <person name="Zhou S."/>
            <person name="Young S.K."/>
            <person name="Zeng Q."/>
            <person name="Gargeya S."/>
            <person name="Fitzgerald M."/>
            <person name="Abouelleil A."/>
            <person name="Alvarado L."/>
            <person name="Chapman S.B."/>
            <person name="Gainer-Dewar J."/>
            <person name="Goldberg J."/>
            <person name="Griggs A."/>
            <person name="Gujja S."/>
            <person name="Hansen M."/>
            <person name="Howarth C."/>
            <person name="Imamovic A."/>
            <person name="Ireland A."/>
            <person name="Larimer J."/>
            <person name="McCowan C."/>
            <person name="Murphy C."/>
            <person name="Pearson M."/>
            <person name="Poon T.W."/>
            <person name="Priest M."/>
            <person name="Roberts A."/>
            <person name="Saif S."/>
            <person name="Shea T."/>
            <person name="Sykes S."/>
            <person name="Wortman J."/>
            <person name="Nusbaum C."/>
            <person name="Birren B."/>
        </authorList>
    </citation>
    <scope>NUCLEOTIDE SEQUENCE</scope>
    <source>
        <strain evidence="1">54006</strain>
    </source>
</reference>